<proteinExistence type="predicted"/>
<keyword evidence="2" id="KW-0812">Transmembrane</keyword>
<keyword evidence="2" id="KW-0472">Membrane</keyword>
<dbReference type="Proteomes" id="UP000034543">
    <property type="component" value="Unassembled WGS sequence"/>
</dbReference>
<protein>
    <submittedName>
        <fullName evidence="3">Uncharacterized protein</fullName>
    </submittedName>
</protein>
<evidence type="ECO:0000313" key="4">
    <source>
        <dbReference type="Proteomes" id="UP000034543"/>
    </source>
</evidence>
<keyword evidence="1" id="KW-0175">Coiled coil</keyword>
<dbReference type="AlphaFoldDB" id="A0A0G1CG31"/>
<feature type="coiled-coil region" evidence="1">
    <location>
        <begin position="54"/>
        <end position="88"/>
    </location>
</feature>
<dbReference type="GO" id="GO:0043683">
    <property type="term" value="P:type IV pilus assembly"/>
    <property type="evidence" value="ECO:0007669"/>
    <property type="project" value="InterPro"/>
</dbReference>
<keyword evidence="2" id="KW-1133">Transmembrane helix</keyword>
<evidence type="ECO:0000313" key="3">
    <source>
        <dbReference type="EMBL" id="KKS84434.1"/>
    </source>
</evidence>
<reference evidence="3 4" key="1">
    <citation type="journal article" date="2015" name="Nature">
        <title>rRNA introns, odd ribosomes, and small enigmatic genomes across a large radiation of phyla.</title>
        <authorList>
            <person name="Brown C.T."/>
            <person name="Hug L.A."/>
            <person name="Thomas B.C."/>
            <person name="Sharon I."/>
            <person name="Castelle C.J."/>
            <person name="Singh A."/>
            <person name="Wilkins M.J."/>
            <person name="Williams K.H."/>
            <person name="Banfield J.F."/>
        </authorList>
    </citation>
    <scope>NUCLEOTIDE SEQUENCE [LARGE SCALE GENOMIC DNA]</scope>
</reference>
<dbReference type="InterPro" id="IPR007445">
    <property type="entry name" value="PilO"/>
</dbReference>
<dbReference type="Gene3D" id="3.30.70.60">
    <property type="match status" value="1"/>
</dbReference>
<comment type="caution">
    <text evidence="3">The sequence shown here is derived from an EMBL/GenBank/DDBJ whole genome shotgun (WGS) entry which is preliminary data.</text>
</comment>
<evidence type="ECO:0000256" key="2">
    <source>
        <dbReference type="SAM" id="Phobius"/>
    </source>
</evidence>
<feature type="transmembrane region" description="Helical" evidence="2">
    <location>
        <begin position="28"/>
        <end position="47"/>
    </location>
</feature>
<dbReference type="Pfam" id="PF04350">
    <property type="entry name" value="PilO"/>
    <property type="match status" value="1"/>
</dbReference>
<dbReference type="InterPro" id="IPR014717">
    <property type="entry name" value="Transl_elong_EF1B/ribsomal_bS6"/>
</dbReference>
<organism evidence="3 4">
    <name type="scientific">Candidatus Gottesmanbacteria bacterium GW2011_GWA1_43_11</name>
    <dbReference type="NCBI Taxonomy" id="1618436"/>
    <lineage>
        <taxon>Bacteria</taxon>
        <taxon>Candidatus Gottesmaniibacteriota</taxon>
    </lineage>
</organism>
<gene>
    <name evidence="3" type="ORF">UV59_C0019G0009</name>
</gene>
<dbReference type="EMBL" id="LCFB01000019">
    <property type="protein sequence ID" value="KKS84434.1"/>
    <property type="molecule type" value="Genomic_DNA"/>
</dbReference>
<dbReference type="GO" id="GO:0043107">
    <property type="term" value="P:type IV pilus-dependent motility"/>
    <property type="evidence" value="ECO:0007669"/>
    <property type="project" value="InterPro"/>
</dbReference>
<dbReference type="STRING" id="1618436.UV59_C0019G0009"/>
<accession>A0A0G1CG31</accession>
<evidence type="ECO:0000256" key="1">
    <source>
        <dbReference type="SAM" id="Coils"/>
    </source>
</evidence>
<name>A0A0G1CG31_9BACT</name>
<sequence>MNSNRQLQFWRKRYAEVTPLLKTRRVQAYTMIVLSLFTVSFFGMLAVRPTLETITTLQKQIEDRTLVNQKLEQKINALITAQAEYQKIASDIPAIYNMLPQQPNVTSLIIKLEEVAITQNVSLTNLDFSPVTVFGTSDVAQVPVASTAAEPAKDILAAESTIVLPLSFSVTFTGGYQELVNVITQLTRMNRIVTIESADIQSADAAQSSTLIVGATTNAYYFPLE</sequence>